<dbReference type="RefSeq" id="WP_144988898.1">
    <property type="nucleotide sequence ID" value="NZ_VNJK01000001.1"/>
</dbReference>
<evidence type="ECO:0000313" key="1">
    <source>
        <dbReference type="EMBL" id="TVX92935.1"/>
    </source>
</evidence>
<organism evidence="1 2">
    <name type="scientific">Paenibacillus agilis</name>
    <dbReference type="NCBI Taxonomy" id="3020863"/>
    <lineage>
        <taxon>Bacteria</taxon>
        <taxon>Bacillati</taxon>
        <taxon>Bacillota</taxon>
        <taxon>Bacilli</taxon>
        <taxon>Bacillales</taxon>
        <taxon>Paenibacillaceae</taxon>
        <taxon>Paenibacillus</taxon>
    </lineage>
</organism>
<dbReference type="AlphaFoldDB" id="A0A559IZ81"/>
<protein>
    <submittedName>
        <fullName evidence="1">Uncharacterized protein</fullName>
    </submittedName>
</protein>
<sequence length="65" mass="7144">MSQDVVSLQIYAQVSSPEEKKLLDDLHQHLIRHVVQLNLSGFASVTLQNVVTPTDASLSPDTSNK</sequence>
<keyword evidence="2" id="KW-1185">Reference proteome</keyword>
<accession>A0A559IZ81</accession>
<gene>
    <name evidence="1" type="ORF">FPZ44_07620</name>
</gene>
<dbReference type="Proteomes" id="UP000318102">
    <property type="component" value="Unassembled WGS sequence"/>
</dbReference>
<dbReference type="OrthoDB" id="9854161at2"/>
<name>A0A559IZ81_9BACL</name>
<evidence type="ECO:0000313" key="2">
    <source>
        <dbReference type="Proteomes" id="UP000318102"/>
    </source>
</evidence>
<dbReference type="EMBL" id="VNJK01000001">
    <property type="protein sequence ID" value="TVX92935.1"/>
    <property type="molecule type" value="Genomic_DNA"/>
</dbReference>
<reference evidence="1 2" key="1">
    <citation type="submission" date="2019-07" db="EMBL/GenBank/DDBJ databases">
        <authorList>
            <person name="Kim J."/>
        </authorList>
    </citation>
    <scope>NUCLEOTIDE SEQUENCE [LARGE SCALE GENOMIC DNA]</scope>
    <source>
        <strain evidence="1 2">N4</strain>
    </source>
</reference>
<proteinExistence type="predicted"/>
<comment type="caution">
    <text evidence="1">The sequence shown here is derived from an EMBL/GenBank/DDBJ whole genome shotgun (WGS) entry which is preliminary data.</text>
</comment>